<dbReference type="GO" id="GO:0005730">
    <property type="term" value="C:nucleolus"/>
    <property type="evidence" value="ECO:0007669"/>
    <property type="project" value="UniProtKB-SubCell"/>
</dbReference>
<evidence type="ECO:0000259" key="7">
    <source>
        <dbReference type="Pfam" id="PF01138"/>
    </source>
</evidence>
<dbReference type="Pfam" id="PF01138">
    <property type="entry name" value="RNase_PH"/>
    <property type="match status" value="1"/>
</dbReference>
<gene>
    <name evidence="8" type="primary">Vigan.04G268300</name>
    <name evidence="8" type="ORF">VIGAN_04268300</name>
</gene>
<dbReference type="InterPro" id="IPR027408">
    <property type="entry name" value="PNPase/RNase_PH_dom_sf"/>
</dbReference>
<dbReference type="AlphaFoldDB" id="A0A0S3RXA3"/>
<proteinExistence type="inferred from homology"/>
<dbReference type="InterPro" id="IPR050590">
    <property type="entry name" value="Exosome_comp_Rrp42_subfam"/>
</dbReference>
<dbReference type="SUPFAM" id="SSF54211">
    <property type="entry name" value="Ribosomal protein S5 domain 2-like"/>
    <property type="match status" value="1"/>
</dbReference>
<keyword evidence="4" id="KW-0963">Cytoplasm</keyword>
<dbReference type="PANTHER" id="PTHR11097:SF8">
    <property type="entry name" value="EXOSOME COMPLEX COMPONENT RRP42"/>
    <property type="match status" value="1"/>
</dbReference>
<dbReference type="GO" id="GO:0071028">
    <property type="term" value="P:nuclear mRNA surveillance"/>
    <property type="evidence" value="ECO:0007669"/>
    <property type="project" value="TreeGrafter"/>
</dbReference>
<evidence type="ECO:0000256" key="3">
    <source>
        <dbReference type="ARBA" id="ARBA00006678"/>
    </source>
</evidence>
<dbReference type="PANTHER" id="PTHR11097">
    <property type="entry name" value="EXOSOME COMPLEX EXONUCLEASE RIBOSOMAL RNA PROCESSING PROTEIN"/>
    <property type="match status" value="1"/>
</dbReference>
<accession>A0A0S3RXA3</accession>
<evidence type="ECO:0000256" key="1">
    <source>
        <dbReference type="ARBA" id="ARBA00004496"/>
    </source>
</evidence>
<dbReference type="InterPro" id="IPR001247">
    <property type="entry name" value="ExoRNase_PH_dom1"/>
</dbReference>
<dbReference type="GO" id="GO:0034476">
    <property type="term" value="P:U5 snRNA 3'-end processing"/>
    <property type="evidence" value="ECO:0007669"/>
    <property type="project" value="TreeGrafter"/>
</dbReference>
<dbReference type="GO" id="GO:0000467">
    <property type="term" value="P:exonucleolytic trimming to generate mature 3'-end of 5.8S rRNA from tricistronic rRNA transcript (SSU-rRNA, 5.8S rRNA, LSU-rRNA)"/>
    <property type="evidence" value="ECO:0007669"/>
    <property type="project" value="TreeGrafter"/>
</dbReference>
<name>A0A0S3RXA3_PHAAN</name>
<keyword evidence="5" id="KW-0271">Exosome</keyword>
<evidence type="ECO:0000313" key="9">
    <source>
        <dbReference type="Proteomes" id="UP000291084"/>
    </source>
</evidence>
<feature type="domain" description="Exoribonuclease phosphorolytic" evidence="7">
    <location>
        <begin position="30"/>
        <end position="66"/>
    </location>
</feature>
<evidence type="ECO:0000256" key="4">
    <source>
        <dbReference type="ARBA" id="ARBA00022490"/>
    </source>
</evidence>
<dbReference type="GO" id="GO:0016075">
    <property type="term" value="P:rRNA catabolic process"/>
    <property type="evidence" value="ECO:0007669"/>
    <property type="project" value="TreeGrafter"/>
</dbReference>
<dbReference type="GO" id="GO:0071035">
    <property type="term" value="P:nuclear polyadenylation-dependent rRNA catabolic process"/>
    <property type="evidence" value="ECO:0007669"/>
    <property type="project" value="TreeGrafter"/>
</dbReference>
<evidence type="ECO:0000313" key="8">
    <source>
        <dbReference type="EMBL" id="BAT85176.1"/>
    </source>
</evidence>
<dbReference type="InterPro" id="IPR020568">
    <property type="entry name" value="Ribosomal_Su5_D2-typ_SF"/>
</dbReference>
<comment type="similarity">
    <text evidence="3">Belongs to the RNase PH family.</text>
</comment>
<comment type="subcellular location">
    <subcellularLocation>
        <location evidence="1">Cytoplasm</location>
    </subcellularLocation>
    <subcellularLocation>
        <location evidence="2">Nucleus</location>
        <location evidence="2">Nucleolus</location>
    </subcellularLocation>
</comment>
<dbReference type="EMBL" id="AP015037">
    <property type="protein sequence ID" value="BAT85176.1"/>
    <property type="molecule type" value="Genomic_DNA"/>
</dbReference>
<dbReference type="Proteomes" id="UP000291084">
    <property type="component" value="Chromosome 4"/>
</dbReference>
<dbReference type="GO" id="GO:0000176">
    <property type="term" value="C:nuclear exosome (RNase complex)"/>
    <property type="evidence" value="ECO:0007669"/>
    <property type="project" value="TreeGrafter"/>
</dbReference>
<dbReference type="GO" id="GO:0034473">
    <property type="term" value="P:U1 snRNA 3'-end processing"/>
    <property type="evidence" value="ECO:0007669"/>
    <property type="project" value="TreeGrafter"/>
</dbReference>
<reference evidence="8 9" key="1">
    <citation type="journal article" date="2015" name="Sci. Rep.">
        <title>The power of single molecule real-time sequencing technology in the de novo assembly of a eukaryotic genome.</title>
        <authorList>
            <person name="Sakai H."/>
            <person name="Naito K."/>
            <person name="Ogiso-Tanaka E."/>
            <person name="Takahashi Y."/>
            <person name="Iseki K."/>
            <person name="Muto C."/>
            <person name="Satou K."/>
            <person name="Teruya K."/>
            <person name="Shiroma A."/>
            <person name="Shimoji M."/>
            <person name="Hirano T."/>
            <person name="Itoh T."/>
            <person name="Kaga A."/>
            <person name="Tomooka N."/>
        </authorList>
    </citation>
    <scope>NUCLEOTIDE SEQUENCE [LARGE SCALE GENOMIC DNA]</scope>
    <source>
        <strain evidence="9">cv. Shumari</strain>
    </source>
</reference>
<dbReference type="GO" id="GO:0035925">
    <property type="term" value="F:mRNA 3'-UTR AU-rich region binding"/>
    <property type="evidence" value="ECO:0007669"/>
    <property type="project" value="TreeGrafter"/>
</dbReference>
<dbReference type="GO" id="GO:0071038">
    <property type="term" value="P:TRAMP-dependent tRNA surveillance pathway"/>
    <property type="evidence" value="ECO:0007669"/>
    <property type="project" value="TreeGrafter"/>
</dbReference>
<dbReference type="GO" id="GO:0034475">
    <property type="term" value="P:U4 snRNA 3'-end processing"/>
    <property type="evidence" value="ECO:0007669"/>
    <property type="project" value="TreeGrafter"/>
</dbReference>
<keyword evidence="9" id="KW-1185">Reference proteome</keyword>
<evidence type="ECO:0000256" key="6">
    <source>
        <dbReference type="ARBA" id="ARBA00042523"/>
    </source>
</evidence>
<protein>
    <recommendedName>
        <fullName evidence="6">Ribosomal RNA-processing protein 42</fullName>
    </recommendedName>
</protein>
<evidence type="ECO:0000256" key="2">
    <source>
        <dbReference type="ARBA" id="ARBA00004604"/>
    </source>
</evidence>
<evidence type="ECO:0000256" key="5">
    <source>
        <dbReference type="ARBA" id="ARBA00022835"/>
    </source>
</evidence>
<organism evidence="8 9">
    <name type="scientific">Vigna angularis var. angularis</name>
    <dbReference type="NCBI Taxonomy" id="157739"/>
    <lineage>
        <taxon>Eukaryota</taxon>
        <taxon>Viridiplantae</taxon>
        <taxon>Streptophyta</taxon>
        <taxon>Embryophyta</taxon>
        <taxon>Tracheophyta</taxon>
        <taxon>Spermatophyta</taxon>
        <taxon>Magnoliopsida</taxon>
        <taxon>eudicotyledons</taxon>
        <taxon>Gunneridae</taxon>
        <taxon>Pentapetalae</taxon>
        <taxon>rosids</taxon>
        <taxon>fabids</taxon>
        <taxon>Fabales</taxon>
        <taxon>Fabaceae</taxon>
        <taxon>Papilionoideae</taxon>
        <taxon>50 kb inversion clade</taxon>
        <taxon>NPAAA clade</taxon>
        <taxon>indigoferoid/millettioid clade</taxon>
        <taxon>Phaseoleae</taxon>
        <taxon>Vigna</taxon>
    </lineage>
</organism>
<dbReference type="Gene3D" id="3.30.230.70">
    <property type="entry name" value="GHMP Kinase, N-terminal domain"/>
    <property type="match status" value="1"/>
</dbReference>
<sequence>MVGLSLGEKHFIQGGIAHDLRCDGRKRLTYRPILVETGVIPQANGSARVRMGATDVIASIKAELGSQACCNLTKEKSLYILIAVRLQSQPLRVEGVMNWQQSCQMLFKTVSWVVKVEQVLELTFHHLLWLKEKFVGIFTLMGLLLVQMEICWML</sequence>
<dbReference type="GO" id="GO:0000177">
    <property type="term" value="C:cytoplasmic exosome (RNase complex)"/>
    <property type="evidence" value="ECO:0007669"/>
    <property type="project" value="TreeGrafter"/>
</dbReference>